<accession>A0ABT3TN36</accession>
<dbReference type="RefSeq" id="WP_279247176.1">
    <property type="nucleotide sequence ID" value="NZ_SHNN01000005.1"/>
</dbReference>
<protein>
    <recommendedName>
        <fullName evidence="3">DUF995 domain-containing protein</fullName>
    </recommendedName>
</protein>
<keyword evidence="2" id="KW-1185">Reference proteome</keyword>
<evidence type="ECO:0000313" key="1">
    <source>
        <dbReference type="EMBL" id="MCX2983146.1"/>
    </source>
</evidence>
<gene>
    <name evidence="1" type="ORF">EYC98_19975</name>
</gene>
<dbReference type="Proteomes" id="UP001143362">
    <property type="component" value="Unassembled WGS sequence"/>
</dbReference>
<reference evidence="1" key="1">
    <citation type="submission" date="2019-02" db="EMBL/GenBank/DDBJ databases">
        <authorList>
            <person name="Li S.-H."/>
        </authorList>
    </citation>
    <scope>NUCLEOTIDE SEQUENCE</scope>
    <source>
        <strain evidence="1">IMCC14734</strain>
    </source>
</reference>
<evidence type="ECO:0000313" key="2">
    <source>
        <dbReference type="Proteomes" id="UP001143362"/>
    </source>
</evidence>
<evidence type="ECO:0008006" key="3">
    <source>
        <dbReference type="Google" id="ProtNLM"/>
    </source>
</evidence>
<organism evidence="1 2">
    <name type="scientific">Candidatus Litorirhabdus singularis</name>
    <dbReference type="NCBI Taxonomy" id="2518993"/>
    <lineage>
        <taxon>Bacteria</taxon>
        <taxon>Pseudomonadati</taxon>
        <taxon>Pseudomonadota</taxon>
        <taxon>Gammaproteobacteria</taxon>
        <taxon>Cellvibrionales</taxon>
        <taxon>Halieaceae</taxon>
        <taxon>Candidatus Litorirhabdus</taxon>
    </lineage>
</organism>
<name>A0ABT3TN36_9GAMM</name>
<comment type="caution">
    <text evidence="1">The sequence shown here is derived from an EMBL/GenBank/DDBJ whole genome shotgun (WGS) entry which is preliminary data.</text>
</comment>
<sequence length="155" mass="17027">MPNYNSLAQRRKRYLPVLGLVVAVLAVPGKSQNKLAELDGLPVQLSGQEILEAFANVRDDATVQDAAETRAVNYWYADGRFVNRWSNDKDSGSVIGSWRVKGDLRCITIISGLPDRLGQESCNPVFRRGNDYMSFNADGSVHGIHALSALPLVPK</sequence>
<proteinExistence type="predicted"/>
<dbReference type="EMBL" id="SHNN01000005">
    <property type="protein sequence ID" value="MCX2983146.1"/>
    <property type="molecule type" value="Genomic_DNA"/>
</dbReference>